<feature type="binding site" evidence="8">
    <location>
        <position position="146"/>
    </location>
    <ligand>
        <name>substrate</name>
    </ligand>
</feature>
<feature type="binding site" evidence="9">
    <location>
        <position position="168"/>
    </location>
    <ligand>
        <name>Mn(2+)</name>
        <dbReference type="ChEBI" id="CHEBI:29035"/>
    </ligand>
</feature>
<keyword evidence="9" id="KW-0533">Nickel</keyword>
<dbReference type="GO" id="GO:0046872">
    <property type="term" value="F:metal ion binding"/>
    <property type="evidence" value="ECO:0007669"/>
    <property type="project" value="UniProtKB-KW"/>
</dbReference>
<evidence type="ECO:0000256" key="9">
    <source>
        <dbReference type="PIRSR" id="PIRSR601088-3"/>
    </source>
</evidence>
<evidence type="ECO:0000256" key="4">
    <source>
        <dbReference type="ARBA" id="ARBA00023027"/>
    </source>
</evidence>
<feature type="binding site" evidence="8">
    <location>
        <position position="91"/>
    </location>
    <ligand>
        <name>substrate</name>
    </ligand>
</feature>
<feature type="site" description="Increases basicity of active site Tyr" evidence="10">
    <location>
        <position position="107"/>
    </location>
</feature>
<dbReference type="PRINTS" id="PR00732">
    <property type="entry name" value="GLHYDRLASE4"/>
</dbReference>
<dbReference type="InterPro" id="IPR022616">
    <property type="entry name" value="Glyco_hydro_4_C"/>
</dbReference>
<evidence type="ECO:0000256" key="3">
    <source>
        <dbReference type="ARBA" id="ARBA00022801"/>
    </source>
</evidence>
<keyword evidence="3 11" id="KW-0378">Hydrolase</keyword>
<comment type="similarity">
    <text evidence="1 11">Belongs to the glycosyl hydrolase 4 family.</text>
</comment>
<feature type="binding site" evidence="8">
    <location>
        <position position="305"/>
    </location>
    <ligand>
        <name>substrate</name>
    </ligand>
</feature>
<keyword evidence="5 9" id="KW-0464">Manganese</keyword>
<evidence type="ECO:0000256" key="1">
    <source>
        <dbReference type="ARBA" id="ARBA00010141"/>
    </source>
</evidence>
<keyword evidence="4 11" id="KW-0520">NAD</keyword>
<feature type="domain" description="Glycosyl hydrolase family 4 C-terminal" evidence="12">
    <location>
        <begin position="193"/>
        <end position="437"/>
    </location>
</feature>
<sequence>MIITLAGGGSTFTPGIVKSIALRREELEVDEIRLYDIDGERQRKVGVLVDWILHEDLGTDIKLTVTTDPKEAFTDASFVFAQMRVGKYAMREQDEKIPLRHGCVGQETCGCGGMAYGMRTIFPMVELIDLVEKYAKDDYWILNYSNPAAIVSEACRVLRPDARIINICDMPIAIIDVVCEALQIDKRDVEYDYFGLNHFGWFTSIRCKGEEILPELRDYIMEHEILLPDSYVKNAAKQGAMAGVKKDGGESGAEQNRHTKGSWYYVWKGVYEIMELFPEYLPNTYLNYYLQQKEFVEHSDPERTRANEVMDGREKSLFEGIDRYEATGEIDESIFYAGSHGDWIADLALALKNDTKARFLVICQNKGAIPNMPYDAMVELPAYIGKNGPEVISRDEIPLFQQGLMMQQVNCEKLLVEGCIEGSYEKVLKAFALNKTVPSIKVAKEVLDDMIEANKDYWPELK</sequence>
<comment type="cofactor">
    <cofactor evidence="11">
        <name>NAD(+)</name>
        <dbReference type="ChEBI" id="CHEBI:57540"/>
    </cofactor>
    <text evidence="11">Binds 1 NAD(+) per subunit.</text>
</comment>
<evidence type="ECO:0000256" key="6">
    <source>
        <dbReference type="ARBA" id="ARBA00023295"/>
    </source>
</evidence>
<proteinExistence type="inferred from homology"/>
<evidence type="ECO:0000256" key="11">
    <source>
        <dbReference type="RuleBase" id="RU361152"/>
    </source>
</evidence>
<organism evidence="13 14">
    <name type="scientific">Collinsella intestinalis</name>
    <dbReference type="NCBI Taxonomy" id="147207"/>
    <lineage>
        <taxon>Bacteria</taxon>
        <taxon>Bacillati</taxon>
        <taxon>Actinomycetota</taxon>
        <taxon>Coriobacteriia</taxon>
        <taxon>Coriobacteriales</taxon>
        <taxon>Coriobacteriaceae</taxon>
        <taxon>Collinsella</taxon>
    </lineage>
</organism>
<protein>
    <submittedName>
        <fullName evidence="13">6-phospho-alpha-glucosidase</fullName>
    </submittedName>
</protein>
<accession>A0A414NF52</accession>
<evidence type="ECO:0000256" key="7">
    <source>
        <dbReference type="PIRSR" id="PIRSR601088-1"/>
    </source>
</evidence>
<dbReference type="CDD" id="cd05298">
    <property type="entry name" value="GH4_GlvA_pagL_like"/>
    <property type="match status" value="1"/>
</dbReference>
<evidence type="ECO:0000256" key="2">
    <source>
        <dbReference type="ARBA" id="ARBA00022723"/>
    </source>
</evidence>
<dbReference type="AlphaFoldDB" id="A0A414NF52"/>
<dbReference type="SUPFAM" id="SSF56327">
    <property type="entry name" value="LDH C-terminal domain-like"/>
    <property type="match status" value="1"/>
</dbReference>
<dbReference type="Gene3D" id="3.90.110.10">
    <property type="entry name" value="Lactate dehydrogenase/glycoside hydrolase, family 4, C-terminal"/>
    <property type="match status" value="1"/>
</dbReference>
<dbReference type="InParanoid" id="A0A414NF52"/>
<comment type="caution">
    <text evidence="13">The sequence shown here is derived from an EMBL/GenBank/DDBJ whole genome shotgun (WGS) entry which is preliminary data.</text>
</comment>
<gene>
    <name evidence="13" type="ORF">DW682_00695</name>
</gene>
<keyword evidence="6 11" id="KW-0326">Glycosidase</keyword>
<evidence type="ECO:0000256" key="8">
    <source>
        <dbReference type="PIRSR" id="PIRSR601088-2"/>
    </source>
</evidence>
<keyword evidence="14" id="KW-1185">Reference proteome</keyword>
<keyword evidence="9" id="KW-0408">Iron</keyword>
<reference evidence="13 14" key="1">
    <citation type="submission" date="2018-08" db="EMBL/GenBank/DDBJ databases">
        <title>A genome reference for cultivated species of the human gut microbiota.</title>
        <authorList>
            <person name="Zou Y."/>
            <person name="Xue W."/>
            <person name="Luo G."/>
        </authorList>
    </citation>
    <scope>NUCLEOTIDE SEQUENCE [LARGE SCALE GENOMIC DNA]</scope>
    <source>
        <strain evidence="13 14">AM25-33</strain>
    </source>
</reference>
<evidence type="ECO:0000256" key="5">
    <source>
        <dbReference type="ARBA" id="ARBA00023211"/>
    </source>
</evidence>
<evidence type="ECO:0000313" key="13">
    <source>
        <dbReference type="EMBL" id="RHF38271.1"/>
    </source>
</evidence>
<evidence type="ECO:0000259" key="12">
    <source>
        <dbReference type="Pfam" id="PF11975"/>
    </source>
</evidence>
<dbReference type="Pfam" id="PF02056">
    <property type="entry name" value="Glyco_hydro_4"/>
    <property type="match status" value="1"/>
</dbReference>
<feature type="active site" description="Proton acceptor" evidence="7">
    <location>
        <position position="285"/>
    </location>
</feature>
<dbReference type="GO" id="GO:0005975">
    <property type="term" value="P:carbohydrate metabolic process"/>
    <property type="evidence" value="ECO:0007669"/>
    <property type="project" value="InterPro"/>
</dbReference>
<evidence type="ECO:0000256" key="10">
    <source>
        <dbReference type="PIRSR" id="PIRSR601088-4"/>
    </source>
</evidence>
<dbReference type="Gene3D" id="3.40.50.720">
    <property type="entry name" value="NAD(P)-binding Rossmann-like Domain"/>
    <property type="match status" value="1"/>
</dbReference>
<dbReference type="RefSeq" id="WP_118102409.1">
    <property type="nucleotide sequence ID" value="NZ_CABJEU010000001.1"/>
</dbReference>
<dbReference type="GO" id="GO:0004553">
    <property type="term" value="F:hydrolase activity, hydrolyzing O-glycosyl compounds"/>
    <property type="evidence" value="ECO:0007669"/>
    <property type="project" value="InterPro"/>
</dbReference>
<dbReference type="Pfam" id="PF11975">
    <property type="entry name" value="Glyco_hydro_4C"/>
    <property type="match status" value="1"/>
</dbReference>
<keyword evidence="2 9" id="KW-0479">Metal-binding</keyword>
<dbReference type="PANTHER" id="PTHR32092:SF14">
    <property type="entry name" value="MALTOSE-6'-PHOSPHATE GLUCOSIDASE"/>
    <property type="match status" value="1"/>
</dbReference>
<dbReference type="InterPro" id="IPR036291">
    <property type="entry name" value="NAD(P)-bd_dom_sf"/>
</dbReference>
<feature type="binding site" evidence="9">
    <location>
        <position position="198"/>
    </location>
    <ligand>
        <name>Mn(2+)</name>
        <dbReference type="ChEBI" id="CHEBI:29035"/>
    </ligand>
</feature>
<dbReference type="GO" id="GO:0016616">
    <property type="term" value="F:oxidoreductase activity, acting on the CH-OH group of donors, NAD or NADP as acceptor"/>
    <property type="evidence" value="ECO:0007669"/>
    <property type="project" value="InterPro"/>
</dbReference>
<dbReference type="InterPro" id="IPR015955">
    <property type="entry name" value="Lactate_DH/Glyco_Ohase_4_C"/>
</dbReference>
<keyword evidence="9" id="KW-0170">Cobalt</keyword>
<dbReference type="SUPFAM" id="SSF51735">
    <property type="entry name" value="NAD(P)-binding Rossmann-fold domains"/>
    <property type="match status" value="1"/>
</dbReference>
<dbReference type="EMBL" id="QSLJ01000001">
    <property type="protein sequence ID" value="RHF38271.1"/>
    <property type="molecule type" value="Genomic_DNA"/>
</dbReference>
<dbReference type="InterPro" id="IPR001088">
    <property type="entry name" value="Glyco_hydro_4"/>
</dbReference>
<name>A0A414NF52_9ACTN</name>
<dbReference type="Proteomes" id="UP000283983">
    <property type="component" value="Unassembled WGS sequence"/>
</dbReference>
<evidence type="ECO:0000313" key="14">
    <source>
        <dbReference type="Proteomes" id="UP000283983"/>
    </source>
</evidence>
<dbReference type="PANTHER" id="PTHR32092">
    <property type="entry name" value="6-PHOSPHO-BETA-GLUCOSIDASE-RELATED"/>
    <property type="match status" value="1"/>
</dbReference>
<feature type="active site" description="Proton donor" evidence="7">
    <location>
        <position position="169"/>
    </location>
</feature>